<dbReference type="GO" id="GO:0003723">
    <property type="term" value="F:RNA binding"/>
    <property type="evidence" value="ECO:0007669"/>
    <property type="project" value="InterPro"/>
</dbReference>
<keyword evidence="2" id="KW-0677">Repeat</keyword>
<dbReference type="SMART" id="SM00364">
    <property type="entry name" value="LRR_BAC"/>
    <property type="match status" value="4"/>
</dbReference>
<dbReference type="Proteomes" id="UP000192223">
    <property type="component" value="Unplaced"/>
</dbReference>
<feature type="region of interest" description="Disordered" evidence="3">
    <location>
        <begin position="244"/>
        <end position="270"/>
    </location>
</feature>
<dbReference type="GeneID" id="108742865"/>
<dbReference type="Pfam" id="PF13855">
    <property type="entry name" value="LRR_8"/>
    <property type="match status" value="2"/>
</dbReference>
<name>A0A1W4XC59_AGRPL</name>
<dbReference type="RefSeq" id="XP_018333706.1">
    <property type="nucleotide sequence ID" value="XM_018478204.2"/>
</dbReference>
<feature type="compositionally biased region" description="Basic residues" evidence="3">
    <location>
        <begin position="251"/>
        <end position="260"/>
    </location>
</feature>
<dbReference type="PROSITE" id="PS51450">
    <property type="entry name" value="LRR"/>
    <property type="match status" value="2"/>
</dbReference>
<dbReference type="AlphaFoldDB" id="A0A1W4XC59"/>
<dbReference type="Gene3D" id="3.80.10.10">
    <property type="entry name" value="Ribonuclease Inhibitor"/>
    <property type="match status" value="1"/>
</dbReference>
<dbReference type="PANTHER" id="PTHR10947:SF3">
    <property type="entry name" value="LEUCINE-RICH REPEAT-CONTAINING PROTEIN 47"/>
    <property type="match status" value="1"/>
</dbReference>
<dbReference type="InterPro" id="IPR045060">
    <property type="entry name" value="Phe-tRNA-ligase_IIc_bsu"/>
</dbReference>
<dbReference type="InterPro" id="IPR020825">
    <property type="entry name" value="Phe-tRNA_synthase-like_B3/B4"/>
</dbReference>
<dbReference type="OrthoDB" id="67933at2759"/>
<dbReference type="InterPro" id="IPR001611">
    <property type="entry name" value="Leu-rich_rpt"/>
</dbReference>
<dbReference type="InParanoid" id="A0A1W4XC59"/>
<dbReference type="GO" id="GO:0004826">
    <property type="term" value="F:phenylalanine-tRNA ligase activity"/>
    <property type="evidence" value="ECO:0007669"/>
    <property type="project" value="InterPro"/>
</dbReference>
<evidence type="ECO:0000256" key="2">
    <source>
        <dbReference type="ARBA" id="ARBA00022737"/>
    </source>
</evidence>
<dbReference type="SMART" id="SM00873">
    <property type="entry name" value="B3_4"/>
    <property type="match status" value="1"/>
</dbReference>
<proteinExistence type="predicted"/>
<evidence type="ECO:0000313" key="6">
    <source>
        <dbReference type="RefSeq" id="XP_018333706.1"/>
    </source>
</evidence>
<dbReference type="SMART" id="SM00365">
    <property type="entry name" value="LRR_SD22"/>
    <property type="match status" value="4"/>
</dbReference>
<evidence type="ECO:0000313" key="5">
    <source>
        <dbReference type="Proteomes" id="UP000192223"/>
    </source>
</evidence>
<dbReference type="Gene3D" id="3.50.40.10">
    <property type="entry name" value="Phenylalanyl-trna Synthetase, Chain B, domain 3"/>
    <property type="match status" value="1"/>
</dbReference>
<dbReference type="SUPFAM" id="SSF52058">
    <property type="entry name" value="L domain-like"/>
    <property type="match status" value="1"/>
</dbReference>
<dbReference type="KEGG" id="apln:108742865"/>
<keyword evidence="1" id="KW-0433">Leucine-rich repeat</keyword>
<dbReference type="SMART" id="SM00369">
    <property type="entry name" value="LRR_TYP"/>
    <property type="match status" value="4"/>
</dbReference>
<feature type="compositionally biased region" description="Basic and acidic residues" evidence="3">
    <location>
        <begin position="261"/>
        <end position="270"/>
    </location>
</feature>
<accession>A0A1W4XC59</accession>
<keyword evidence="5" id="KW-1185">Reference proteome</keyword>
<dbReference type="GO" id="GO:0006432">
    <property type="term" value="P:phenylalanyl-tRNA aminoacylation"/>
    <property type="evidence" value="ECO:0007669"/>
    <property type="project" value="InterPro"/>
</dbReference>
<protein>
    <submittedName>
        <fullName evidence="6">Leucine-rich repeat-containing protein 47-like</fullName>
    </submittedName>
</protein>
<dbReference type="InterPro" id="IPR005146">
    <property type="entry name" value="B3/B4_tRNA-bd"/>
</dbReference>
<reference evidence="6" key="1">
    <citation type="submission" date="2025-08" db="UniProtKB">
        <authorList>
            <consortium name="RefSeq"/>
        </authorList>
    </citation>
    <scope>IDENTIFICATION</scope>
    <source>
        <tissue evidence="6">Entire body</tissue>
    </source>
</reference>
<evidence type="ECO:0000256" key="3">
    <source>
        <dbReference type="SAM" id="MobiDB-lite"/>
    </source>
</evidence>
<evidence type="ECO:0000256" key="1">
    <source>
        <dbReference type="ARBA" id="ARBA00022614"/>
    </source>
</evidence>
<dbReference type="STRING" id="224129.A0A1W4XC59"/>
<evidence type="ECO:0000259" key="4">
    <source>
        <dbReference type="SMART" id="SM00873"/>
    </source>
</evidence>
<gene>
    <name evidence="6" type="primary">LOC108742865</name>
</gene>
<organism evidence="5 6">
    <name type="scientific">Agrilus planipennis</name>
    <name type="common">Emerald ash borer</name>
    <name type="synonym">Agrilus marcopoli</name>
    <dbReference type="NCBI Taxonomy" id="224129"/>
    <lineage>
        <taxon>Eukaryota</taxon>
        <taxon>Metazoa</taxon>
        <taxon>Ecdysozoa</taxon>
        <taxon>Arthropoda</taxon>
        <taxon>Hexapoda</taxon>
        <taxon>Insecta</taxon>
        <taxon>Pterygota</taxon>
        <taxon>Neoptera</taxon>
        <taxon>Endopterygota</taxon>
        <taxon>Coleoptera</taxon>
        <taxon>Polyphaga</taxon>
        <taxon>Elateriformia</taxon>
        <taxon>Buprestoidea</taxon>
        <taxon>Buprestidae</taxon>
        <taxon>Agrilinae</taxon>
        <taxon>Agrilus</taxon>
    </lineage>
</organism>
<dbReference type="InterPro" id="IPR032675">
    <property type="entry name" value="LRR_dom_sf"/>
</dbReference>
<dbReference type="PANTHER" id="PTHR10947">
    <property type="entry name" value="PHENYLALANYL-TRNA SYNTHETASE BETA CHAIN AND LEUCINE-RICH REPEAT-CONTAINING PROTEIN 47"/>
    <property type="match status" value="1"/>
</dbReference>
<sequence length="520" mass="58861">MSWPEVSLAKAEKRHEIVLSGSTISARIQKDGVDNELFALIGLNYLSLTDTCLDKVSSNISCLSNLQTLVLHSNKLTEITSEITELSKLKVLDLSQNQLKSIPENLSDLKELVSLNVSFNKLEKFPKFSNNPKLSTINAANNNLIDFLDVCYPENVHLSEINVSGNEIESISSNIFVLASLKVLKINANKVKIIPGELADCSKLKELDLKDNPISDKRLLKMVNQCHFKQIIDYIRQHCPRSKTEISNGKVGKKSKKNTKNKKDSESSDTKEEISKEIKYKVHVERCTDDCLKIIIDPEVKEIRAHIIACIVRNIEFTEDLFRKFIQLQTKLHDSVCDKRNSATIATHDLKKLPPGSLKYTVKTPEELQIKPLNRTVIMTGKELFSKLQAEADALRKEKKRNTYSGIHKFLYLLEGRKKYPCFLNATGEVISFPPITNSDISKMTLDTKDLLLEVTSNVSQPICKRVMDNLIKEMVLLFDHDLKIEQVKIVDDEGNLKVIYPAKNDLVFDNSIPIAVELQ</sequence>
<dbReference type="InterPro" id="IPR003591">
    <property type="entry name" value="Leu-rich_rpt_typical-subtyp"/>
</dbReference>
<feature type="domain" description="B3/B4 tRNA-binding" evidence="4">
    <location>
        <begin position="303"/>
        <end position="480"/>
    </location>
</feature>